<keyword evidence="12" id="KW-1185">Reference proteome</keyword>
<evidence type="ECO:0000256" key="8">
    <source>
        <dbReference type="ARBA" id="ARBA00022918"/>
    </source>
</evidence>
<dbReference type="PANTHER" id="PTHR37984">
    <property type="entry name" value="PROTEIN CBG26694"/>
    <property type="match status" value="1"/>
</dbReference>
<accession>A0AAW0N538</accession>
<dbReference type="CDD" id="cd09274">
    <property type="entry name" value="RNase_HI_RT_Ty3"/>
    <property type="match status" value="1"/>
</dbReference>
<dbReference type="InterPro" id="IPR050951">
    <property type="entry name" value="Retrovirus_Pol_polyprotein"/>
</dbReference>
<dbReference type="InterPro" id="IPR041373">
    <property type="entry name" value="RT_RNaseH"/>
</dbReference>
<feature type="domain" description="Reverse transcriptase" evidence="10">
    <location>
        <begin position="462"/>
        <end position="680"/>
    </location>
</feature>
<dbReference type="GO" id="GO:0003964">
    <property type="term" value="F:RNA-directed DNA polymerase activity"/>
    <property type="evidence" value="ECO:0007669"/>
    <property type="project" value="UniProtKB-KW"/>
</dbReference>
<name>A0AAW0N538_9GOBI</name>
<dbReference type="EMBL" id="JBBPFD010000017">
    <property type="protein sequence ID" value="KAK7891779.1"/>
    <property type="molecule type" value="Genomic_DNA"/>
</dbReference>
<dbReference type="EC" id="3.1.26.4" evidence="2"/>
<dbReference type="PROSITE" id="PS50878">
    <property type="entry name" value="RT_POL"/>
    <property type="match status" value="1"/>
</dbReference>
<evidence type="ECO:0000256" key="6">
    <source>
        <dbReference type="ARBA" id="ARBA00022759"/>
    </source>
</evidence>
<evidence type="ECO:0000256" key="7">
    <source>
        <dbReference type="ARBA" id="ARBA00022801"/>
    </source>
</evidence>
<evidence type="ECO:0000256" key="2">
    <source>
        <dbReference type="ARBA" id="ARBA00012180"/>
    </source>
</evidence>
<keyword evidence="7" id="KW-0378">Hydrolase</keyword>
<organism evidence="11 12">
    <name type="scientific">Mugilogobius chulae</name>
    <name type="common">yellowstripe goby</name>
    <dbReference type="NCBI Taxonomy" id="88201"/>
    <lineage>
        <taxon>Eukaryota</taxon>
        <taxon>Metazoa</taxon>
        <taxon>Chordata</taxon>
        <taxon>Craniata</taxon>
        <taxon>Vertebrata</taxon>
        <taxon>Euteleostomi</taxon>
        <taxon>Actinopterygii</taxon>
        <taxon>Neopterygii</taxon>
        <taxon>Teleostei</taxon>
        <taxon>Neoteleostei</taxon>
        <taxon>Acanthomorphata</taxon>
        <taxon>Gobiaria</taxon>
        <taxon>Gobiiformes</taxon>
        <taxon>Gobioidei</taxon>
        <taxon>Gobiidae</taxon>
        <taxon>Gobionellinae</taxon>
        <taxon>Mugilogobius</taxon>
    </lineage>
</organism>
<dbReference type="InterPro" id="IPR043128">
    <property type="entry name" value="Rev_trsase/Diguanyl_cyclase"/>
</dbReference>
<evidence type="ECO:0000256" key="3">
    <source>
        <dbReference type="ARBA" id="ARBA00022679"/>
    </source>
</evidence>
<evidence type="ECO:0000256" key="9">
    <source>
        <dbReference type="SAM" id="MobiDB-lite"/>
    </source>
</evidence>
<feature type="region of interest" description="Disordered" evidence="9">
    <location>
        <begin position="86"/>
        <end position="131"/>
    </location>
</feature>
<keyword evidence="5" id="KW-0540">Nuclease</keyword>
<sequence>MEKIQFLRDQVSAALWQLERELLVDVCGRLKCSGLDSGEPPKQTKRALIRMAEDMFDEIETKQKEDEVEQFYTDLSIYIERLIQGTPSQPDEKQPVDLSPKKEAEQAPAHVSPPKISPSPPRTRPEPTHTLQEVTLRREFKICGQIGEHGQREKLSYLSLVRQIEMGIEKGHSETEVVEAVIRAISPGLPLRDMLEIKRGLTLSKLLTILKGHYKVDSSTELYHQLLNISQEPRETAVNFVFRAIELKEKLLWKAANEVTDELYSRATIQRKFLRSIETGLLSDSIKYQLLPLLSDLGTTDEELIERVNEVSKLENERLEKRKRTSAAKIPKVQELQSECQADSTPTQSPAKKSESQTAVAVKAVKDGETLTVFAANDTPIPYIGWIEVSFRLDSDSSKTSELQVPILVCSDPAVASDPIIGYNVIEAVVNKTEGKTKVQKTYMSVPKPLHNEVKEYLQDLLNKGWITPSRSPYSSPVVCVRKKDGTLRLCCDFRELNRKSFPDRHPIPRIQDMLDALGGSSWFSVLDQGKAYHQGFLDEESRPLTAFITPWGLYEWVRIPFGLSSAPAEFQRSMEHCLTGLRDTVCLPYLDDNLVHSSSFEDHVEHIRLVLQRYKEHGVKLTPKKCELFRRSGKVPGKAGDWRRLHHGPGRDGASESSQGKDTCNCGRGTSNAWLPLVLQAVYPQLLSCGPPLYSLLSPPAPDSNVPTQPEKFKKGFKKNKGHLPSRTPIQWTSSHQDVLNQLVDALTKPPVLGYPDFTQPFVLHCDASQVGLGAVLYQRQQGKMRVIAFGSRTLSPAEKKYHLHSGKLEFLAMKWAICERFRDYLYHASSFVVYTDNNPLTYVLTTAKLNATGHRWVAELADYNFTIRYRPGKTNADADGLSRMPLDIENYMISCTAEVSQAAISASMESVKVECQGVGVIQVSALTLIKDSNTNQPFTPEQIRKAQGEDEILAQVIWYKNRTRDQVELK</sequence>
<dbReference type="CDD" id="cd01647">
    <property type="entry name" value="RT_LTR"/>
    <property type="match status" value="1"/>
</dbReference>
<protein>
    <recommendedName>
        <fullName evidence="2">ribonuclease H</fullName>
        <ecNumber evidence="2">3.1.26.4</ecNumber>
    </recommendedName>
</protein>
<comment type="similarity">
    <text evidence="1">Belongs to the beta type-B retroviral polymerase family. HERV class-II K(HML-2) pol subfamily.</text>
</comment>
<proteinExistence type="inferred from homology"/>
<keyword evidence="3" id="KW-0808">Transferase</keyword>
<evidence type="ECO:0000259" key="10">
    <source>
        <dbReference type="PROSITE" id="PS50878"/>
    </source>
</evidence>
<dbReference type="Gene3D" id="3.10.10.10">
    <property type="entry name" value="HIV Type 1 Reverse Transcriptase, subunit A, domain 1"/>
    <property type="match status" value="1"/>
</dbReference>
<dbReference type="AlphaFoldDB" id="A0AAW0N538"/>
<dbReference type="Gene3D" id="3.30.70.270">
    <property type="match status" value="1"/>
</dbReference>
<gene>
    <name evidence="11" type="ORF">WMY93_023742</name>
</gene>
<dbReference type="InterPro" id="IPR043502">
    <property type="entry name" value="DNA/RNA_pol_sf"/>
</dbReference>
<keyword evidence="8" id="KW-0695">RNA-directed DNA polymerase</keyword>
<dbReference type="Pfam" id="PF17917">
    <property type="entry name" value="RT_RNaseH"/>
    <property type="match status" value="1"/>
</dbReference>
<dbReference type="PANTHER" id="PTHR37984:SF5">
    <property type="entry name" value="PROTEIN NYNRIN-LIKE"/>
    <property type="match status" value="1"/>
</dbReference>
<reference evidence="12" key="1">
    <citation type="submission" date="2024-04" db="EMBL/GenBank/DDBJ databases">
        <title>Salinicola lusitanus LLJ914,a marine bacterium isolated from the Okinawa Trough.</title>
        <authorList>
            <person name="Li J."/>
        </authorList>
    </citation>
    <scope>NUCLEOTIDE SEQUENCE [LARGE SCALE GENOMIC DNA]</scope>
</reference>
<dbReference type="Gene3D" id="3.10.20.370">
    <property type="match status" value="1"/>
</dbReference>
<dbReference type="InterPro" id="IPR000477">
    <property type="entry name" value="RT_dom"/>
</dbReference>
<dbReference type="Pfam" id="PF00078">
    <property type="entry name" value="RVT_1"/>
    <property type="match status" value="1"/>
</dbReference>
<feature type="region of interest" description="Disordered" evidence="9">
    <location>
        <begin position="639"/>
        <end position="664"/>
    </location>
</feature>
<evidence type="ECO:0000313" key="11">
    <source>
        <dbReference type="EMBL" id="KAK7891779.1"/>
    </source>
</evidence>
<evidence type="ECO:0000256" key="5">
    <source>
        <dbReference type="ARBA" id="ARBA00022722"/>
    </source>
</evidence>
<dbReference type="FunFam" id="3.10.20.370:FF:000001">
    <property type="entry name" value="Retrovirus-related Pol polyprotein from transposon 17.6-like protein"/>
    <property type="match status" value="1"/>
</dbReference>
<evidence type="ECO:0000313" key="12">
    <source>
        <dbReference type="Proteomes" id="UP001460270"/>
    </source>
</evidence>
<evidence type="ECO:0000256" key="4">
    <source>
        <dbReference type="ARBA" id="ARBA00022695"/>
    </source>
</evidence>
<dbReference type="SUPFAM" id="SSF56672">
    <property type="entry name" value="DNA/RNA polymerases"/>
    <property type="match status" value="1"/>
</dbReference>
<comment type="caution">
    <text evidence="11">The sequence shown here is derived from an EMBL/GenBank/DDBJ whole genome shotgun (WGS) entry which is preliminary data.</text>
</comment>
<evidence type="ECO:0000256" key="1">
    <source>
        <dbReference type="ARBA" id="ARBA00010879"/>
    </source>
</evidence>
<keyword evidence="6" id="KW-0255">Endonuclease</keyword>
<feature type="compositionally biased region" description="Basic and acidic residues" evidence="9">
    <location>
        <begin position="90"/>
        <end position="105"/>
    </location>
</feature>
<feature type="region of interest" description="Disordered" evidence="9">
    <location>
        <begin position="335"/>
        <end position="357"/>
    </location>
</feature>
<dbReference type="GO" id="GO:0004523">
    <property type="term" value="F:RNA-DNA hybrid ribonuclease activity"/>
    <property type="evidence" value="ECO:0007669"/>
    <property type="project" value="UniProtKB-EC"/>
</dbReference>
<dbReference type="Proteomes" id="UP001460270">
    <property type="component" value="Unassembled WGS sequence"/>
</dbReference>
<keyword evidence="4" id="KW-0548">Nucleotidyltransferase</keyword>